<evidence type="ECO:0000313" key="3">
    <source>
        <dbReference type="Proteomes" id="UP001231518"/>
    </source>
</evidence>
<gene>
    <name evidence="2" type="ORF">PYW07_012476</name>
</gene>
<comment type="caution">
    <text evidence="2">The sequence shown here is derived from an EMBL/GenBank/DDBJ whole genome shotgun (WGS) entry which is preliminary data.</text>
</comment>
<protein>
    <submittedName>
        <fullName evidence="2">Uncharacterized protein</fullName>
    </submittedName>
</protein>
<feature type="transmembrane region" description="Helical" evidence="1">
    <location>
        <begin position="12"/>
        <end position="38"/>
    </location>
</feature>
<keyword evidence="3" id="KW-1185">Reference proteome</keyword>
<reference evidence="2" key="1">
    <citation type="submission" date="2023-03" db="EMBL/GenBank/DDBJ databases">
        <title>Chromosome-level genomes of two armyworms, Mythimna separata and Mythimna loreyi, provide insights into the biosynthesis and reception of sex pheromones.</title>
        <authorList>
            <person name="Zhao H."/>
        </authorList>
    </citation>
    <scope>NUCLEOTIDE SEQUENCE</scope>
    <source>
        <strain evidence="2">BeijingLab</strain>
        <tissue evidence="2">Pupa</tissue>
    </source>
</reference>
<sequence length="160" mass="17479">MLWSAVLRVQCAWNFIIVQSIFSVTSVSHVLVSFARIITRTIVLVNNARPTTPRSRIAVDSPHCSVGLIVTCSEVVLTSAAMDKLLLTIFLCLFVIAVATALPLEHQDGLRARRDVMDSMKNAWGEVVKTLSDAGDAVVHVFKPTEKSVVDKIADGFKSL</sequence>
<evidence type="ECO:0000313" key="2">
    <source>
        <dbReference type="EMBL" id="KAJ8720433.1"/>
    </source>
</evidence>
<accession>A0AAD8DSP5</accession>
<keyword evidence="1" id="KW-0472">Membrane</keyword>
<keyword evidence="1" id="KW-0812">Transmembrane</keyword>
<dbReference type="AlphaFoldDB" id="A0AAD8DSP5"/>
<proteinExistence type="predicted"/>
<organism evidence="2 3">
    <name type="scientific">Mythimna separata</name>
    <name type="common">Oriental armyworm</name>
    <name type="synonym">Pseudaletia separata</name>
    <dbReference type="NCBI Taxonomy" id="271217"/>
    <lineage>
        <taxon>Eukaryota</taxon>
        <taxon>Metazoa</taxon>
        <taxon>Ecdysozoa</taxon>
        <taxon>Arthropoda</taxon>
        <taxon>Hexapoda</taxon>
        <taxon>Insecta</taxon>
        <taxon>Pterygota</taxon>
        <taxon>Neoptera</taxon>
        <taxon>Endopterygota</taxon>
        <taxon>Lepidoptera</taxon>
        <taxon>Glossata</taxon>
        <taxon>Ditrysia</taxon>
        <taxon>Noctuoidea</taxon>
        <taxon>Noctuidae</taxon>
        <taxon>Noctuinae</taxon>
        <taxon>Hadenini</taxon>
        <taxon>Mythimna</taxon>
    </lineage>
</organism>
<name>A0AAD8DSP5_MYTSE</name>
<dbReference type="EMBL" id="JARGEI010000014">
    <property type="protein sequence ID" value="KAJ8720433.1"/>
    <property type="molecule type" value="Genomic_DNA"/>
</dbReference>
<keyword evidence="1" id="KW-1133">Transmembrane helix</keyword>
<evidence type="ECO:0000256" key="1">
    <source>
        <dbReference type="SAM" id="Phobius"/>
    </source>
</evidence>
<dbReference type="Proteomes" id="UP001231518">
    <property type="component" value="Chromosome 3"/>
</dbReference>
<feature type="transmembrane region" description="Helical" evidence="1">
    <location>
        <begin position="85"/>
        <end position="104"/>
    </location>
</feature>